<protein>
    <submittedName>
        <fullName evidence="3">Flagellar hook-length control protein FliK</fullName>
    </submittedName>
</protein>
<feature type="compositionally biased region" description="Acidic residues" evidence="1">
    <location>
        <begin position="116"/>
        <end position="127"/>
    </location>
</feature>
<proteinExistence type="predicted"/>
<keyword evidence="3" id="KW-0966">Cell projection</keyword>
<accession>A0A9X1MS39</accession>
<dbReference type="Pfam" id="PF02120">
    <property type="entry name" value="Flg_hook"/>
    <property type="match status" value="1"/>
</dbReference>
<feature type="compositionally biased region" description="Low complexity" evidence="1">
    <location>
        <begin position="364"/>
        <end position="375"/>
    </location>
</feature>
<comment type="caution">
    <text evidence="3">The sequence shown here is derived from an EMBL/GenBank/DDBJ whole genome shotgun (WGS) entry which is preliminary data.</text>
</comment>
<evidence type="ECO:0000313" key="4">
    <source>
        <dbReference type="Proteomes" id="UP001139103"/>
    </source>
</evidence>
<feature type="compositionally biased region" description="Low complexity" evidence="1">
    <location>
        <begin position="197"/>
        <end position="210"/>
    </location>
</feature>
<dbReference type="Proteomes" id="UP001139103">
    <property type="component" value="Unassembled WGS sequence"/>
</dbReference>
<feature type="compositionally biased region" description="Low complexity" evidence="1">
    <location>
        <begin position="128"/>
        <end position="143"/>
    </location>
</feature>
<keyword evidence="3" id="KW-0282">Flagellum</keyword>
<evidence type="ECO:0000259" key="2">
    <source>
        <dbReference type="Pfam" id="PF02120"/>
    </source>
</evidence>
<feature type="compositionally biased region" description="Basic and acidic residues" evidence="1">
    <location>
        <begin position="211"/>
        <end position="228"/>
    </location>
</feature>
<dbReference type="PANTHER" id="PTHR37533:SF2">
    <property type="entry name" value="FLAGELLAR HOOK-LENGTH CONTROL PROTEIN"/>
    <property type="match status" value="1"/>
</dbReference>
<dbReference type="AlphaFoldDB" id="A0A9X1MS39"/>
<evidence type="ECO:0000256" key="1">
    <source>
        <dbReference type="SAM" id="MobiDB-lite"/>
    </source>
</evidence>
<keyword evidence="3" id="KW-0969">Cilium</keyword>
<feature type="region of interest" description="Disordered" evidence="1">
    <location>
        <begin position="43"/>
        <end position="245"/>
    </location>
</feature>
<feature type="compositionally biased region" description="Basic and acidic residues" evidence="1">
    <location>
        <begin position="61"/>
        <end position="73"/>
    </location>
</feature>
<dbReference type="PANTHER" id="PTHR37533">
    <property type="entry name" value="FLAGELLAR HOOK-LENGTH CONTROL PROTEIN"/>
    <property type="match status" value="1"/>
</dbReference>
<dbReference type="InterPro" id="IPR021136">
    <property type="entry name" value="Flagellar_hook_control-like_C"/>
</dbReference>
<name>A0A9X1MS39_9BACT</name>
<evidence type="ECO:0000313" key="3">
    <source>
        <dbReference type="EMBL" id="MCC9631027.1"/>
    </source>
</evidence>
<dbReference type="InterPro" id="IPR038610">
    <property type="entry name" value="FliK-like_C_sf"/>
</dbReference>
<dbReference type="InterPro" id="IPR052563">
    <property type="entry name" value="FliK"/>
</dbReference>
<dbReference type="RefSeq" id="WP_230222646.1">
    <property type="nucleotide sequence ID" value="NZ_JAJKFT010000010.1"/>
</dbReference>
<dbReference type="Gene3D" id="3.30.750.140">
    <property type="match status" value="1"/>
</dbReference>
<feature type="domain" description="Flagellar hook-length control protein-like C-terminal" evidence="2">
    <location>
        <begin position="423"/>
        <end position="501"/>
    </location>
</feature>
<feature type="compositionally biased region" description="Low complexity" evidence="1">
    <location>
        <begin position="80"/>
        <end position="93"/>
    </location>
</feature>
<feature type="compositionally biased region" description="Polar residues" evidence="1">
    <location>
        <begin position="1"/>
        <end position="14"/>
    </location>
</feature>
<feature type="compositionally biased region" description="Polar residues" evidence="1">
    <location>
        <begin position="531"/>
        <end position="542"/>
    </location>
</feature>
<dbReference type="CDD" id="cd17470">
    <property type="entry name" value="T3SS_Flik_C"/>
    <property type="match status" value="1"/>
</dbReference>
<organism evidence="3 4">
    <name type="scientific">Blastopirellula sediminis</name>
    <dbReference type="NCBI Taxonomy" id="2894196"/>
    <lineage>
        <taxon>Bacteria</taxon>
        <taxon>Pseudomonadati</taxon>
        <taxon>Planctomycetota</taxon>
        <taxon>Planctomycetia</taxon>
        <taxon>Pirellulales</taxon>
        <taxon>Pirellulaceae</taxon>
        <taxon>Blastopirellula</taxon>
    </lineage>
</organism>
<reference evidence="3" key="1">
    <citation type="submission" date="2021-11" db="EMBL/GenBank/DDBJ databases">
        <title>Genome sequence.</title>
        <authorList>
            <person name="Sun Q."/>
        </authorList>
    </citation>
    <scope>NUCLEOTIDE SEQUENCE</scope>
    <source>
        <strain evidence="3">JC732</strain>
    </source>
</reference>
<feature type="region of interest" description="Disordered" evidence="1">
    <location>
        <begin position="1"/>
        <end position="25"/>
    </location>
</feature>
<gene>
    <name evidence="3" type="ORF">LOC68_21765</name>
</gene>
<feature type="compositionally biased region" description="Basic and acidic residues" evidence="1">
    <location>
        <begin position="294"/>
        <end position="314"/>
    </location>
</feature>
<keyword evidence="4" id="KW-1185">Reference proteome</keyword>
<dbReference type="EMBL" id="JAJKFT010000010">
    <property type="protein sequence ID" value="MCC9631027.1"/>
    <property type="molecule type" value="Genomic_DNA"/>
</dbReference>
<sequence>METRDSQSVQSATLSLPPRTIGVAGAAPPDALAFITLIQQNSALTPKSPGAEATTSSGYVQEDRPSDEDRQSTAEEDYDSATAASPSDDAQTTYESDDAHNDIPEVSIPAASEAAPVDDEPDEEDVVVGEVKVATAVEEAPPEQSGEEAVDDPEAVKPADSNPLDQLGDDAGEDQATATELQTEQDEAIGQFDAQQSNAVAEENSAAADSETLHVAKASGDKEKKSDTDAELSVAQEGAEPVVDANLQQQTAGENLTDGDEDNNEQIEAAQEAAAAALEQEPVDDGPTDAEQFAADRREASEKISKTNEARQEAPSDGTVDPTADVEAIVPTQAAAESTPIPGTHAAIAAVETGVPPTNGGGSQSATAASGETSSVNEPGLGTAIQRGLQRGLLQKAKAGSDAPKIDSAKQIQLIQRVSQAVRTAQAQGGPIRLRLSPPELGSLRVELEVEEGGVKAKLEAENETVKKVLLDSLPQLRDRLAELNLRVDSFEVSVGQNGNPQDAGGTLADQQQNSSNQQTTNGQQRSTNGETSSVETTSTPIVASDGTLNVMV</sequence>
<feature type="region of interest" description="Disordered" evidence="1">
    <location>
        <begin position="272"/>
        <end position="324"/>
    </location>
</feature>
<feature type="region of interest" description="Disordered" evidence="1">
    <location>
        <begin position="494"/>
        <end position="553"/>
    </location>
</feature>
<feature type="region of interest" description="Disordered" evidence="1">
    <location>
        <begin position="351"/>
        <end position="378"/>
    </location>
</feature>
<feature type="compositionally biased region" description="Low complexity" evidence="1">
    <location>
        <begin position="511"/>
        <end position="530"/>
    </location>
</feature>